<dbReference type="AlphaFoldDB" id="A0A1B3ZA76"/>
<dbReference type="EMBL" id="CP014168">
    <property type="protein sequence ID" value="AOH84334.1"/>
    <property type="molecule type" value="Genomic_DNA"/>
</dbReference>
<dbReference type="RefSeq" id="WP_069204894.1">
    <property type="nucleotide sequence ID" value="NZ_CP014168.1"/>
</dbReference>
<dbReference type="Pfam" id="PF04268">
    <property type="entry name" value="SoxG"/>
    <property type="match status" value="1"/>
</dbReference>
<dbReference type="SUPFAM" id="SSF103025">
    <property type="entry name" value="Folate-binding domain"/>
    <property type="match status" value="1"/>
</dbReference>
<dbReference type="Gene3D" id="3.30.70.1520">
    <property type="entry name" value="Heterotetrameric sarcosine oxidase"/>
    <property type="match status" value="1"/>
</dbReference>
<name>A0A1B3ZA76_9SPHN</name>
<keyword evidence="2" id="KW-1185">Reference proteome</keyword>
<accession>A0A1B3ZA76</accession>
<protein>
    <recommendedName>
        <fullName evidence="3">Sarcosine oxidase subunit gamma</fullName>
    </recommendedName>
</protein>
<sequence length="179" mass="19418">MADVRAAWTLQRPSLSITESAVSLSILRVMRDDVDAATELEAAFGFAWPTRPNSLVKIGLRVAWLAPGEWAIFAPADQIFGQVTQACSGRLHHLGDLSAGRRAWRISGPAARVLIAKGCSLDTHPRVMSETQCAQTLLTQVSVLMLAEPATSTFDIVADASFVGHLRDWFTQVSQECIA</sequence>
<dbReference type="InterPro" id="IPR027266">
    <property type="entry name" value="TrmE/GcvT-like"/>
</dbReference>
<reference evidence="1 2" key="1">
    <citation type="submission" date="2016-01" db="EMBL/GenBank/DDBJ databases">
        <title>Complete genome and mega plasmid sequence of Sphingomonas panacis DCY99 elicits systemic resistance in rice to Xanthomonas oryzae.</title>
        <authorList>
            <person name="Kim Y.J."/>
            <person name="Yang D.C."/>
            <person name="Sing P."/>
        </authorList>
    </citation>
    <scope>NUCLEOTIDE SEQUENCE [LARGE SCALE GENOMIC DNA]</scope>
    <source>
        <strain evidence="1 2">DCY99</strain>
    </source>
</reference>
<dbReference type="STRING" id="1560345.AWL63_10480"/>
<dbReference type="OrthoDB" id="7562825at2"/>
<evidence type="ECO:0008006" key="3">
    <source>
        <dbReference type="Google" id="ProtNLM"/>
    </source>
</evidence>
<dbReference type="Proteomes" id="UP000094256">
    <property type="component" value="Chromosome"/>
</dbReference>
<dbReference type="Gene3D" id="3.30.1360.120">
    <property type="entry name" value="Probable tRNA modification gtpase trme, domain 1"/>
    <property type="match status" value="1"/>
</dbReference>
<proteinExistence type="predicted"/>
<evidence type="ECO:0000313" key="2">
    <source>
        <dbReference type="Proteomes" id="UP000094256"/>
    </source>
</evidence>
<evidence type="ECO:0000313" key="1">
    <source>
        <dbReference type="EMBL" id="AOH84334.1"/>
    </source>
</evidence>
<organism evidence="1 2">
    <name type="scientific">Sphingomonas panacis</name>
    <dbReference type="NCBI Taxonomy" id="1560345"/>
    <lineage>
        <taxon>Bacteria</taxon>
        <taxon>Pseudomonadati</taxon>
        <taxon>Pseudomonadota</taxon>
        <taxon>Alphaproteobacteria</taxon>
        <taxon>Sphingomonadales</taxon>
        <taxon>Sphingomonadaceae</taxon>
        <taxon>Sphingomonas</taxon>
    </lineage>
</organism>
<dbReference type="KEGG" id="span:AWL63_10480"/>
<dbReference type="InterPro" id="IPR007375">
    <property type="entry name" value="SoxG"/>
</dbReference>
<gene>
    <name evidence="1" type="ORF">AWL63_10480</name>
</gene>